<keyword evidence="1" id="KW-0732">Signal</keyword>
<sequence length="262" mass="28265">MSISISSLSKLSLTALCAATLVACGGGNDDAPPPPVPLSSECAPPAKLATATSNYQVKYADGSAAVRNEVLVINEPVELNGQQVVRNRAAGRSTFNAPATMYGAMLYDNQEEYFLWNTGGSRSYFSDVIAEKWDNIVDRVPDRRVMNTYDPAALNQDYTPLAPGQSYDSPINGKQLVALNDVTQEPITILNSSTRHTYVGQEVMGVPAGNLLTCKFSRYPGDGSVTHEWVQHGTGMLVRRMSVDAKGVILADEQLINSTGFR</sequence>
<dbReference type="AlphaFoldDB" id="A0A2S0MJ98"/>
<protein>
    <recommendedName>
        <fullName evidence="4">Lipoprotein</fullName>
    </recommendedName>
</protein>
<reference evidence="2 3" key="1">
    <citation type="submission" date="2018-03" db="EMBL/GenBank/DDBJ databases">
        <title>Genome sequencing of Ottowia sp.</title>
        <authorList>
            <person name="Kim S.-J."/>
            <person name="Heo J."/>
            <person name="Kwon S.-W."/>
        </authorList>
    </citation>
    <scope>NUCLEOTIDE SEQUENCE [LARGE SCALE GENOMIC DNA]</scope>
    <source>
        <strain evidence="2 3">KADR8-3</strain>
    </source>
</reference>
<keyword evidence="3" id="KW-1185">Reference proteome</keyword>
<name>A0A2S0MJ98_9BURK</name>
<organism evidence="2 3">
    <name type="scientific">Ottowia oryzae</name>
    <dbReference type="NCBI Taxonomy" id="2109914"/>
    <lineage>
        <taxon>Bacteria</taxon>
        <taxon>Pseudomonadati</taxon>
        <taxon>Pseudomonadota</taxon>
        <taxon>Betaproteobacteria</taxon>
        <taxon>Burkholderiales</taxon>
        <taxon>Comamonadaceae</taxon>
        <taxon>Ottowia</taxon>
    </lineage>
</organism>
<proteinExistence type="predicted"/>
<evidence type="ECO:0000256" key="1">
    <source>
        <dbReference type="SAM" id="SignalP"/>
    </source>
</evidence>
<dbReference type="RefSeq" id="WP_106704375.1">
    <property type="nucleotide sequence ID" value="NZ_CP027666.1"/>
</dbReference>
<dbReference type="EMBL" id="CP027666">
    <property type="protein sequence ID" value="AVO35831.1"/>
    <property type="molecule type" value="Genomic_DNA"/>
</dbReference>
<evidence type="ECO:0000313" key="2">
    <source>
        <dbReference type="EMBL" id="AVO35831.1"/>
    </source>
</evidence>
<accession>A0A2S0MJ98</accession>
<evidence type="ECO:0000313" key="3">
    <source>
        <dbReference type="Proteomes" id="UP000239709"/>
    </source>
</evidence>
<evidence type="ECO:0008006" key="4">
    <source>
        <dbReference type="Google" id="ProtNLM"/>
    </source>
</evidence>
<dbReference type="Proteomes" id="UP000239709">
    <property type="component" value="Chromosome"/>
</dbReference>
<feature type="signal peptide" evidence="1">
    <location>
        <begin position="1"/>
        <end position="23"/>
    </location>
</feature>
<feature type="chain" id="PRO_5015546543" description="Lipoprotein" evidence="1">
    <location>
        <begin position="24"/>
        <end position="262"/>
    </location>
</feature>
<dbReference type="KEGG" id="otk:C6570_17595"/>
<gene>
    <name evidence="2" type="ORF">C6570_17595</name>
</gene>
<dbReference type="OrthoDB" id="9825057at2"/>